<evidence type="ECO:0000313" key="4">
    <source>
        <dbReference type="Proteomes" id="UP001597493"/>
    </source>
</evidence>
<dbReference type="EMBL" id="JBHUMY010000033">
    <property type="protein sequence ID" value="MFD2662930.1"/>
    <property type="molecule type" value="Genomic_DNA"/>
</dbReference>
<dbReference type="PANTHER" id="PTHR13774">
    <property type="entry name" value="PHENAZINE BIOSYNTHESIS PROTEIN"/>
    <property type="match status" value="1"/>
</dbReference>
<proteinExistence type="inferred from homology"/>
<dbReference type="SUPFAM" id="SSF54506">
    <property type="entry name" value="Diaminopimelate epimerase-like"/>
    <property type="match status" value="1"/>
</dbReference>
<dbReference type="NCBIfam" id="TIGR00654">
    <property type="entry name" value="PhzF_family"/>
    <property type="match status" value="1"/>
</dbReference>
<dbReference type="RefSeq" id="WP_379278036.1">
    <property type="nucleotide sequence ID" value="NZ_JBHUGT010000037.1"/>
</dbReference>
<evidence type="ECO:0000256" key="1">
    <source>
        <dbReference type="ARBA" id="ARBA00008270"/>
    </source>
</evidence>
<accession>A0ABW5R3M5</accession>
<dbReference type="PIRSF" id="PIRSF016184">
    <property type="entry name" value="PhzC_PhzF"/>
    <property type="match status" value="1"/>
</dbReference>
<dbReference type="PANTHER" id="PTHR13774:SF17">
    <property type="entry name" value="PHENAZINE BIOSYNTHESIS-LIKE DOMAIN-CONTAINING PROTEIN"/>
    <property type="match status" value="1"/>
</dbReference>
<name>A0ABW5R3M5_9BACL</name>
<dbReference type="InterPro" id="IPR003719">
    <property type="entry name" value="Phenazine_PhzF-like"/>
</dbReference>
<keyword evidence="2" id="KW-0413">Isomerase</keyword>
<comment type="caution">
    <text evidence="3">The sequence shown here is derived from an EMBL/GenBank/DDBJ whole genome shotgun (WGS) entry which is preliminary data.</text>
</comment>
<evidence type="ECO:0000256" key="2">
    <source>
        <dbReference type="ARBA" id="ARBA00023235"/>
    </source>
</evidence>
<gene>
    <name evidence="3" type="ORF">ACFSW5_21985</name>
</gene>
<evidence type="ECO:0000313" key="3">
    <source>
        <dbReference type="EMBL" id="MFD2662930.1"/>
    </source>
</evidence>
<keyword evidence="4" id="KW-1185">Reference proteome</keyword>
<comment type="similarity">
    <text evidence="1">Belongs to the PhzF family.</text>
</comment>
<protein>
    <submittedName>
        <fullName evidence="3">PhzF family phenazine biosynthesis protein</fullName>
    </submittedName>
</protein>
<dbReference type="Proteomes" id="UP001597493">
    <property type="component" value="Unassembled WGS sequence"/>
</dbReference>
<reference evidence="4" key="1">
    <citation type="journal article" date="2019" name="Int. J. Syst. Evol. Microbiol.">
        <title>The Global Catalogue of Microorganisms (GCM) 10K type strain sequencing project: providing services to taxonomists for standard genome sequencing and annotation.</title>
        <authorList>
            <consortium name="The Broad Institute Genomics Platform"/>
            <consortium name="The Broad Institute Genome Sequencing Center for Infectious Disease"/>
            <person name="Wu L."/>
            <person name="Ma J."/>
        </authorList>
    </citation>
    <scope>NUCLEOTIDE SEQUENCE [LARGE SCALE GENOMIC DNA]</scope>
    <source>
        <strain evidence="4">TISTR 1827</strain>
    </source>
</reference>
<sequence>MPIYMVDAFASEAFRGNPAAVCLLEKAAEDGWMRQVAAEMNQSETAFVLREEEGWRLRWFTPEREVELCGHATLASAHVLWQTGRLASGAEARFYTHSGLLVCSRTDDGGIEMDFPAEPVEPAQTPPAAIEGLGIVPRYTGRNRMDLLIEADSEETVRTIRPDFGLLKSLDCRGIIVTSRASAGAGYDFVSRFFAPGVGIAEDPVTGSAHCALAPYWGKRLRKEVLTGYQASARGGFVQTRLSGDRLRLTGQAVTVMQGRLEA</sequence>
<organism evidence="3 4">
    <name type="scientific">Paenibacillus thailandensis</name>
    <dbReference type="NCBI Taxonomy" id="393250"/>
    <lineage>
        <taxon>Bacteria</taxon>
        <taxon>Bacillati</taxon>
        <taxon>Bacillota</taxon>
        <taxon>Bacilli</taxon>
        <taxon>Bacillales</taxon>
        <taxon>Paenibacillaceae</taxon>
        <taxon>Paenibacillus</taxon>
    </lineage>
</organism>
<dbReference type="Pfam" id="PF02567">
    <property type="entry name" value="PhzC-PhzF"/>
    <property type="match status" value="1"/>
</dbReference>
<dbReference type="Gene3D" id="3.10.310.10">
    <property type="entry name" value="Diaminopimelate Epimerase, Chain A, domain 1"/>
    <property type="match status" value="2"/>
</dbReference>